<dbReference type="Proteomes" id="UP000002592">
    <property type="component" value="Chromosome"/>
</dbReference>
<dbReference type="EMBL" id="CP000553">
    <property type="protein sequence ID" value="ABM76304.1"/>
    <property type="molecule type" value="Genomic_DNA"/>
</dbReference>
<proteinExistence type="predicted"/>
<accession>A2C494</accession>
<dbReference type="KEGG" id="pme:NATL1_17481"/>
<evidence type="ECO:0000313" key="1">
    <source>
        <dbReference type="EMBL" id="ABM76304.1"/>
    </source>
</evidence>
<name>A2C494_PROM1</name>
<evidence type="ECO:0000313" key="2">
    <source>
        <dbReference type="Proteomes" id="UP000002592"/>
    </source>
</evidence>
<gene>
    <name evidence="1" type="ordered locus">NATL1_17481</name>
</gene>
<organism evidence="1 2">
    <name type="scientific">Prochlorococcus marinus (strain NATL1A)</name>
    <dbReference type="NCBI Taxonomy" id="167555"/>
    <lineage>
        <taxon>Bacteria</taxon>
        <taxon>Bacillati</taxon>
        <taxon>Cyanobacteriota</taxon>
        <taxon>Cyanophyceae</taxon>
        <taxon>Synechococcales</taxon>
        <taxon>Prochlorococcaceae</taxon>
        <taxon>Prochlorococcus</taxon>
    </lineage>
</organism>
<dbReference type="HOGENOM" id="CLU_212760_0_0_3"/>
<dbReference type="AlphaFoldDB" id="A2C494"/>
<dbReference type="eggNOG" id="ENOG5032IQ4">
    <property type="taxonomic scope" value="Bacteria"/>
</dbReference>
<protein>
    <submittedName>
        <fullName evidence="1">Uncharacterized protein</fullName>
    </submittedName>
</protein>
<reference evidence="2" key="1">
    <citation type="journal article" date="2007" name="PLoS Genet.">
        <title>Patterns and implications of gene gain and loss in the evolution of Prochlorococcus.</title>
        <authorList>
            <person name="Kettler G.C."/>
            <person name="Martiny A.C."/>
            <person name="Huang K."/>
            <person name="Zucker J."/>
            <person name="Coleman M.L."/>
            <person name="Rodrigue S."/>
            <person name="Chen F."/>
            <person name="Lapidus A."/>
            <person name="Ferriera S."/>
            <person name="Johnson J."/>
            <person name="Steglich C."/>
            <person name="Church G.M."/>
            <person name="Richardson P."/>
            <person name="Chisholm S.W."/>
        </authorList>
    </citation>
    <scope>NUCLEOTIDE SEQUENCE [LARGE SCALE GENOMIC DNA]</scope>
    <source>
        <strain evidence="2">NATL1A</strain>
    </source>
</reference>
<sequence length="55" mass="6340">MEGLYVAGSKRRETNMKLVSKKLNLANRMDQITYLQPKVLVPVSFLKNISAFFLH</sequence>